<feature type="region of interest" description="Disordered" evidence="6">
    <location>
        <begin position="1"/>
        <end position="80"/>
    </location>
</feature>
<dbReference type="EMBL" id="CCBN010000011">
    <property type="protein sequence ID" value="CDO55460.1"/>
    <property type="molecule type" value="Genomic_DNA"/>
</dbReference>
<comment type="caution">
    <text evidence="8">The sequence shown here is derived from an EMBL/GenBank/DDBJ whole genome shotgun (WGS) entry which is preliminary data.</text>
</comment>
<dbReference type="GO" id="GO:0006397">
    <property type="term" value="P:mRNA processing"/>
    <property type="evidence" value="ECO:0007669"/>
    <property type="project" value="UniProtKB-KW"/>
</dbReference>
<keyword evidence="9" id="KW-1185">Reference proteome</keyword>
<dbReference type="InterPro" id="IPR007854">
    <property type="entry name" value="Fip1_dom"/>
</dbReference>
<dbReference type="Pfam" id="PF05182">
    <property type="entry name" value="Fip1"/>
    <property type="match status" value="1"/>
</dbReference>
<dbReference type="Proteomes" id="UP000242525">
    <property type="component" value="Unassembled WGS sequence"/>
</dbReference>
<dbReference type="GO" id="GO:0005847">
    <property type="term" value="C:mRNA cleavage and polyadenylation specificity factor complex"/>
    <property type="evidence" value="ECO:0007669"/>
    <property type="project" value="TreeGrafter"/>
</dbReference>
<dbReference type="OrthoDB" id="1917198at2759"/>
<dbReference type="InterPro" id="IPR051187">
    <property type="entry name" value="Pre-mRNA_3'-end_processing_reg"/>
</dbReference>
<protein>
    <recommendedName>
        <fullName evidence="3">Pre-mRNA polyadenylation factor FIP1</fullName>
    </recommendedName>
</protein>
<keyword evidence="5" id="KW-0539">Nucleus</keyword>
<gene>
    <name evidence="8" type="ORF">BN980_GECA11s01539g</name>
</gene>
<feature type="region of interest" description="Disordered" evidence="6">
    <location>
        <begin position="239"/>
        <end position="292"/>
    </location>
</feature>
<keyword evidence="4" id="KW-0507">mRNA processing</keyword>
<sequence length="292" mass="31745">MDNNDEDEYLYGSEPASKKQKTEEVPEDVPSSKASVEPEKKESEQDEESEYEDDSDDESIEFIINSKPGEKAEAPQQQGPYSNVAPTTMAGTDKVSVALAGKSLDIDQIAEYNGKPITSYSLESFEDKPWRKPGADITDYFNYGFDEVTWSAYCSKQDKLSDFTPQKVMSMLGMGAMEMAMMGAPPMMPGMPAFPGMPGFPPPSQPGMNNNMFGGPPPPGFDGGAYGGSNVQGVAGMIANPHPGGFNGPNNTNNGSGGFNNNGGNRNFQPRNNFQQNSNNNNNNNNWNRNRR</sequence>
<evidence type="ECO:0000259" key="7">
    <source>
        <dbReference type="Pfam" id="PF05182"/>
    </source>
</evidence>
<dbReference type="AlphaFoldDB" id="A0A0J9XD60"/>
<feature type="compositionally biased region" description="Acidic residues" evidence="6">
    <location>
        <begin position="44"/>
        <end position="60"/>
    </location>
</feature>
<dbReference type="PANTHER" id="PTHR13484:SF0">
    <property type="entry name" value="PRE-MRNA 3'-END-PROCESSING FACTOR FIP1"/>
    <property type="match status" value="1"/>
</dbReference>
<feature type="domain" description="Pre-mRNA polyadenylation factor Fip1" evidence="7">
    <location>
        <begin position="120"/>
        <end position="160"/>
    </location>
</feature>
<evidence type="ECO:0000256" key="4">
    <source>
        <dbReference type="ARBA" id="ARBA00022664"/>
    </source>
</evidence>
<accession>A0A0J9XD60</accession>
<evidence type="ECO:0000256" key="5">
    <source>
        <dbReference type="ARBA" id="ARBA00023242"/>
    </source>
</evidence>
<evidence type="ECO:0000256" key="3">
    <source>
        <dbReference type="ARBA" id="ARBA00017404"/>
    </source>
</evidence>
<evidence type="ECO:0000256" key="6">
    <source>
        <dbReference type="SAM" id="MobiDB-lite"/>
    </source>
</evidence>
<proteinExistence type="inferred from homology"/>
<evidence type="ECO:0000313" key="8">
    <source>
        <dbReference type="EMBL" id="CDO55460.1"/>
    </source>
</evidence>
<dbReference type="PANTHER" id="PTHR13484">
    <property type="entry name" value="FIP1-LIKE 1 PROTEIN"/>
    <property type="match status" value="1"/>
</dbReference>
<feature type="compositionally biased region" description="Low complexity" evidence="6">
    <location>
        <begin position="240"/>
        <end position="254"/>
    </location>
</feature>
<evidence type="ECO:0000313" key="9">
    <source>
        <dbReference type="Proteomes" id="UP000242525"/>
    </source>
</evidence>
<comment type="subcellular location">
    <subcellularLocation>
        <location evidence="1">Nucleus</location>
    </subcellularLocation>
</comment>
<dbReference type="STRING" id="1173061.A0A0J9XD60"/>
<reference evidence="8" key="1">
    <citation type="submission" date="2014-03" db="EMBL/GenBank/DDBJ databases">
        <authorList>
            <person name="Casaregola S."/>
        </authorList>
    </citation>
    <scope>NUCLEOTIDE SEQUENCE [LARGE SCALE GENOMIC DNA]</scope>
    <source>
        <strain evidence="8">CLIB 918</strain>
    </source>
</reference>
<name>A0A0J9XD60_GEOCN</name>
<evidence type="ECO:0000256" key="1">
    <source>
        <dbReference type="ARBA" id="ARBA00004123"/>
    </source>
</evidence>
<comment type="similarity">
    <text evidence="2">Belongs to the FIP1 family.</text>
</comment>
<organism evidence="8 9">
    <name type="scientific">Geotrichum candidum</name>
    <name type="common">Oospora lactis</name>
    <name type="synonym">Dipodascus geotrichum</name>
    <dbReference type="NCBI Taxonomy" id="1173061"/>
    <lineage>
        <taxon>Eukaryota</taxon>
        <taxon>Fungi</taxon>
        <taxon>Dikarya</taxon>
        <taxon>Ascomycota</taxon>
        <taxon>Saccharomycotina</taxon>
        <taxon>Dipodascomycetes</taxon>
        <taxon>Dipodascales</taxon>
        <taxon>Dipodascaceae</taxon>
        <taxon>Geotrichum</taxon>
    </lineage>
</organism>
<evidence type="ECO:0000256" key="2">
    <source>
        <dbReference type="ARBA" id="ARBA00007459"/>
    </source>
</evidence>
<feature type="compositionally biased region" description="Low complexity" evidence="6">
    <location>
        <begin position="262"/>
        <end position="292"/>
    </location>
</feature>